<evidence type="ECO:0000256" key="4">
    <source>
        <dbReference type="ARBA" id="ARBA00022692"/>
    </source>
</evidence>
<dbReference type="InterPro" id="IPR048279">
    <property type="entry name" value="MdtK-like"/>
</dbReference>
<organism evidence="8 9">
    <name type="scientific">Moraxella tetraodonis</name>
    <dbReference type="NCBI Taxonomy" id="2767221"/>
    <lineage>
        <taxon>Bacteria</taxon>
        <taxon>Pseudomonadati</taxon>
        <taxon>Pseudomonadota</taxon>
        <taxon>Gammaproteobacteria</taxon>
        <taxon>Moraxellales</taxon>
        <taxon>Moraxellaceae</taxon>
        <taxon>Moraxella</taxon>
    </lineage>
</organism>
<keyword evidence="6 7" id="KW-0472">Membrane</keyword>
<proteinExistence type="predicted"/>
<evidence type="ECO:0000256" key="1">
    <source>
        <dbReference type="ARBA" id="ARBA00004429"/>
    </source>
</evidence>
<dbReference type="PIRSF" id="PIRSF006603">
    <property type="entry name" value="DinF"/>
    <property type="match status" value="1"/>
</dbReference>
<gene>
    <name evidence="8" type="ORF">H9W84_10560</name>
</gene>
<dbReference type="InterPro" id="IPR052031">
    <property type="entry name" value="Membrane_Transporter-Flippase"/>
</dbReference>
<keyword evidence="2" id="KW-0813">Transport</keyword>
<keyword evidence="9" id="KW-1185">Reference proteome</keyword>
<feature type="transmembrane region" description="Helical" evidence="7">
    <location>
        <begin position="20"/>
        <end position="45"/>
    </location>
</feature>
<feature type="transmembrane region" description="Helical" evidence="7">
    <location>
        <begin position="200"/>
        <end position="221"/>
    </location>
</feature>
<dbReference type="InterPro" id="IPR002528">
    <property type="entry name" value="MATE_fam"/>
</dbReference>
<comment type="caution">
    <text evidence="8">The sequence shown here is derived from an EMBL/GenBank/DDBJ whole genome shotgun (WGS) entry which is preliminary data.</text>
</comment>
<feature type="transmembrane region" description="Helical" evidence="7">
    <location>
        <begin position="427"/>
        <end position="447"/>
    </location>
</feature>
<feature type="transmembrane region" description="Helical" evidence="7">
    <location>
        <begin position="329"/>
        <end position="348"/>
    </location>
</feature>
<dbReference type="RefSeq" id="WP_239743521.1">
    <property type="nucleotide sequence ID" value="NZ_JACSYB010000001.1"/>
</dbReference>
<feature type="transmembrane region" description="Helical" evidence="7">
    <location>
        <begin position="102"/>
        <end position="124"/>
    </location>
</feature>
<dbReference type="Pfam" id="PF01554">
    <property type="entry name" value="MatE"/>
    <property type="match status" value="2"/>
</dbReference>
<keyword evidence="3" id="KW-1003">Cell membrane</keyword>
<accession>A0A9X2A513</accession>
<feature type="transmembrane region" description="Helical" evidence="7">
    <location>
        <begin position="400"/>
        <end position="421"/>
    </location>
</feature>
<evidence type="ECO:0000256" key="7">
    <source>
        <dbReference type="SAM" id="Phobius"/>
    </source>
</evidence>
<feature type="transmembrane region" description="Helical" evidence="7">
    <location>
        <begin position="297"/>
        <end position="317"/>
    </location>
</feature>
<comment type="subcellular location">
    <subcellularLocation>
        <location evidence="1">Cell inner membrane</location>
        <topology evidence="1">Multi-pass membrane protein</topology>
    </subcellularLocation>
</comment>
<evidence type="ECO:0000256" key="3">
    <source>
        <dbReference type="ARBA" id="ARBA00022475"/>
    </source>
</evidence>
<feature type="transmembrane region" description="Helical" evidence="7">
    <location>
        <begin position="257"/>
        <end position="277"/>
    </location>
</feature>
<dbReference type="PANTHER" id="PTHR43549:SF3">
    <property type="entry name" value="MULTIDRUG RESISTANCE PROTEIN YPNP-RELATED"/>
    <property type="match status" value="1"/>
</dbReference>
<protein>
    <submittedName>
        <fullName evidence="8">MATE family efflux transporter</fullName>
    </submittedName>
</protein>
<keyword evidence="5 7" id="KW-1133">Transmembrane helix</keyword>
<evidence type="ECO:0000313" key="8">
    <source>
        <dbReference type="EMBL" id="MCG8148562.1"/>
    </source>
</evidence>
<dbReference type="NCBIfam" id="TIGR00797">
    <property type="entry name" value="matE"/>
    <property type="match status" value="1"/>
</dbReference>
<keyword evidence="4 7" id="KW-0812">Transmembrane</keyword>
<reference evidence="8" key="1">
    <citation type="submission" date="2021-08" db="EMBL/GenBank/DDBJ databases">
        <title>Complete genome sequence of Moraxella sp strain PS-22.</title>
        <authorList>
            <person name="Das S.K."/>
        </authorList>
    </citation>
    <scope>NUCLEOTIDE SEQUENCE</scope>
    <source>
        <strain evidence="8">PS-22</strain>
    </source>
</reference>
<feature type="transmembrane region" description="Helical" evidence="7">
    <location>
        <begin position="368"/>
        <end position="388"/>
    </location>
</feature>
<dbReference type="AlphaFoldDB" id="A0A9X2A513"/>
<evidence type="ECO:0000256" key="6">
    <source>
        <dbReference type="ARBA" id="ARBA00023136"/>
    </source>
</evidence>
<dbReference type="CDD" id="cd13138">
    <property type="entry name" value="MATE_yoeA_like"/>
    <property type="match status" value="1"/>
</dbReference>
<dbReference type="GO" id="GO:0015297">
    <property type="term" value="F:antiporter activity"/>
    <property type="evidence" value="ECO:0007669"/>
    <property type="project" value="InterPro"/>
</dbReference>
<feature type="transmembrane region" description="Helical" evidence="7">
    <location>
        <begin position="51"/>
        <end position="82"/>
    </location>
</feature>
<feature type="transmembrane region" description="Helical" evidence="7">
    <location>
        <begin position="171"/>
        <end position="194"/>
    </location>
</feature>
<name>A0A9X2A513_9GAMM</name>
<evidence type="ECO:0000256" key="5">
    <source>
        <dbReference type="ARBA" id="ARBA00022989"/>
    </source>
</evidence>
<dbReference type="Proteomes" id="UP001139238">
    <property type="component" value="Unassembled WGS sequence"/>
</dbReference>
<dbReference type="GO" id="GO:0005886">
    <property type="term" value="C:plasma membrane"/>
    <property type="evidence" value="ECO:0007669"/>
    <property type="project" value="UniProtKB-SubCell"/>
</dbReference>
<dbReference type="EMBL" id="JACSYB010000001">
    <property type="protein sequence ID" value="MCG8148562.1"/>
    <property type="molecule type" value="Genomic_DNA"/>
</dbReference>
<dbReference type="PANTHER" id="PTHR43549">
    <property type="entry name" value="MULTIDRUG RESISTANCE PROTEIN YPNP-RELATED"/>
    <property type="match status" value="1"/>
</dbReference>
<dbReference type="GO" id="GO:0042910">
    <property type="term" value="F:xenobiotic transmembrane transporter activity"/>
    <property type="evidence" value="ECO:0007669"/>
    <property type="project" value="InterPro"/>
</dbReference>
<evidence type="ECO:0000313" key="9">
    <source>
        <dbReference type="Proteomes" id="UP001139238"/>
    </source>
</evidence>
<evidence type="ECO:0000256" key="2">
    <source>
        <dbReference type="ARBA" id="ARBA00022448"/>
    </source>
</evidence>
<feature type="transmembrane region" description="Helical" evidence="7">
    <location>
        <begin position="144"/>
        <end position="164"/>
    </location>
</feature>
<sequence>MKKSQQLPDFSSVGTLWRPFLFFLLPLLLTNILQSLSGTINTIFVGQMLGVQAIAAVSVFAPVLFFLMAFIIGIASGSSILVGQAWGAKELDLVKRITGNSFAIILILGVMIAIAGSLLSQLIIVQMGVPAEIQGLANRYAKLMLAGSPLLFLFIAYTSLLRGVGDSVTPLFAVGISIVIGIVVTPALIQGWFGLPKLDIQAPAIATLLSQLLVLLFLFFYTRAKNHPLQIDTQLLKYIRIQPDIARKVIRLGLPTAFQMVTGAISGLVIIGLVNGFGTNATAAYGAVNQVLSYVQFPAMSIAIAASIYASQAIGAGKVTALNCVTRTAMMTNLIITGGLIVLAYLFSRYLMAMFITVEGVIVLAQQLLHIVLWSLLFFSSGMIFSGMMRATGMVWQPMFISIGTILLVEIPSAILLSRHFGLQGIWWAYVANFIVMSVLQGLYYQFVWKKKAVERLV</sequence>